<feature type="transmembrane region" description="Helical" evidence="2">
    <location>
        <begin position="137"/>
        <end position="157"/>
    </location>
</feature>
<feature type="transmembrane region" description="Helical" evidence="2">
    <location>
        <begin position="169"/>
        <end position="187"/>
    </location>
</feature>
<comment type="caution">
    <text evidence="3">The sequence shown here is derived from an EMBL/GenBank/DDBJ whole genome shotgun (WGS) entry which is preliminary data.</text>
</comment>
<evidence type="ECO:0000256" key="2">
    <source>
        <dbReference type="SAM" id="Phobius"/>
    </source>
</evidence>
<evidence type="ECO:0000256" key="1">
    <source>
        <dbReference type="SAM" id="MobiDB-lite"/>
    </source>
</evidence>
<dbReference type="InterPro" id="IPR019051">
    <property type="entry name" value="Trp_biosyn_TM_oprn/chp"/>
</dbReference>
<keyword evidence="2" id="KW-0812">Transmembrane</keyword>
<sequence>MTEPAEQAQAARAGLGRTQSGQTGPGQPQAGQSQAGRTQAGRTETGQTETGRSQTGQTETGRTETGQAETGQAETGQAETGQTGAGGGNRRPYLLALLACLAGAGIAAYGATRTWSVEITPRPEMSNLRTVRTGVDIAPWVIGLALVGLAGTGALLATHGRLRRALGGLLMLVGAGVAISAVAGRAGLDTGEAGPGGTIWPLACVLGGVIVALGGLTAARLGHLWPRMSARYERKPAATENREVTTGPVDSRAAWDSLDRGDDPTV</sequence>
<dbReference type="Proteomes" id="UP000542742">
    <property type="component" value="Unassembled WGS sequence"/>
</dbReference>
<dbReference type="Pfam" id="PF09534">
    <property type="entry name" value="Trp_oprn_chp"/>
    <property type="match status" value="1"/>
</dbReference>
<evidence type="ECO:0000313" key="3">
    <source>
        <dbReference type="EMBL" id="MBB4694259.1"/>
    </source>
</evidence>
<gene>
    <name evidence="3" type="ORF">BKA14_004407</name>
</gene>
<accession>A0A7W7CT94</accession>
<dbReference type="AlphaFoldDB" id="A0A7W7CT94"/>
<protein>
    <submittedName>
        <fullName evidence="3">Putative membrane protein (TIGR02234 family)</fullName>
    </submittedName>
</protein>
<feature type="transmembrane region" description="Helical" evidence="2">
    <location>
        <begin position="93"/>
        <end position="117"/>
    </location>
</feature>
<keyword evidence="2" id="KW-0472">Membrane</keyword>
<dbReference type="RefSeq" id="WP_239092771.1">
    <property type="nucleotide sequence ID" value="NZ_BOMC01000038.1"/>
</dbReference>
<dbReference type="EMBL" id="JACHMF010000001">
    <property type="protein sequence ID" value="MBB4694259.1"/>
    <property type="molecule type" value="Genomic_DNA"/>
</dbReference>
<name>A0A7W7CT94_9ACTN</name>
<feature type="compositionally biased region" description="Low complexity" evidence="1">
    <location>
        <begin position="16"/>
        <end position="82"/>
    </location>
</feature>
<feature type="compositionally biased region" description="Basic and acidic residues" evidence="1">
    <location>
        <begin position="257"/>
        <end position="266"/>
    </location>
</feature>
<organism evidence="3 4">
    <name type="scientific">Paractinoplanes abujensis</name>
    <dbReference type="NCBI Taxonomy" id="882441"/>
    <lineage>
        <taxon>Bacteria</taxon>
        <taxon>Bacillati</taxon>
        <taxon>Actinomycetota</taxon>
        <taxon>Actinomycetes</taxon>
        <taxon>Micromonosporales</taxon>
        <taxon>Micromonosporaceae</taxon>
        <taxon>Paractinoplanes</taxon>
    </lineage>
</organism>
<proteinExistence type="predicted"/>
<reference evidence="3 4" key="1">
    <citation type="submission" date="2020-08" db="EMBL/GenBank/DDBJ databases">
        <title>Sequencing the genomes of 1000 actinobacteria strains.</title>
        <authorList>
            <person name="Klenk H.-P."/>
        </authorList>
    </citation>
    <scope>NUCLEOTIDE SEQUENCE [LARGE SCALE GENOMIC DNA]</scope>
    <source>
        <strain evidence="3 4">DSM 45518</strain>
    </source>
</reference>
<feature type="region of interest" description="Disordered" evidence="1">
    <location>
        <begin position="1"/>
        <end position="86"/>
    </location>
</feature>
<keyword evidence="4" id="KW-1185">Reference proteome</keyword>
<feature type="transmembrane region" description="Helical" evidence="2">
    <location>
        <begin position="199"/>
        <end position="221"/>
    </location>
</feature>
<keyword evidence="2" id="KW-1133">Transmembrane helix</keyword>
<evidence type="ECO:0000313" key="4">
    <source>
        <dbReference type="Proteomes" id="UP000542742"/>
    </source>
</evidence>
<feature type="region of interest" description="Disordered" evidence="1">
    <location>
        <begin position="235"/>
        <end position="266"/>
    </location>
</feature>